<proteinExistence type="predicted"/>
<dbReference type="InterPro" id="IPR008334">
    <property type="entry name" value="5'-Nucleotdase_C"/>
</dbReference>
<feature type="domain" description="Calcineurin-like phosphoesterase" evidence="2">
    <location>
        <begin position="37"/>
        <end position="295"/>
    </location>
</feature>
<sequence length="584" mass="62683">MKNIAVFCIFVAMITLIIALPVAYPGVDREENTVQVTVLAVNDFHGHLFAEQQLNDRPAGSAPVLASYLKSAMDTSEGAATILALTGDTVGASPREASLLMDEPSILFFNSFTDPSCGSGDDIRHSSCNVISVPGNHEFNRGVEELLRMNYGGNGNVSIPRLTDPYPGSLADTICANVVWKENGTPIFPPYTIREVDGIRIAFIGAVTIETPILELPQNIEHVEFLDEAETVNRYVPELQEQGIHAFVVLLHNGGKQEPYEGPTRQGCNVTGPIVNITADFDPDIDVVLAAHSHSFMNTYLQNSGGNDVLVVEAYAYGKGYADVKINIDAATGEIIEKSAVIVPVYADQPPGTSPDLSIEEFLVDVEDAVNQLDSEVITTAASDITRTPDWAGESALGDLVADSQRAAMGTDIAFATAGSLAGSLQADLTSGNITWNDLEAVLPADASMATTYGGWYSRPHVASRNITGDQIVTMLERQWETPVPAEILSVSGLTYAYDPTLPVGSRVTEVLVNGMTLDSNATYTAAMNYYMAYGMGGDFSPAWDWNVTVTVGPTDIDALLTYIQSLPEPMDVTADGRVVRLEE</sequence>
<evidence type="ECO:0000259" key="3">
    <source>
        <dbReference type="Pfam" id="PF02872"/>
    </source>
</evidence>
<organism evidence="4 5">
    <name type="scientific">Methanolobus vulcani</name>
    <dbReference type="NCBI Taxonomy" id="38026"/>
    <lineage>
        <taxon>Archaea</taxon>
        <taxon>Methanobacteriati</taxon>
        <taxon>Methanobacteriota</taxon>
        <taxon>Stenosarchaea group</taxon>
        <taxon>Methanomicrobia</taxon>
        <taxon>Methanosarcinales</taxon>
        <taxon>Methanosarcinaceae</taxon>
        <taxon>Methanolobus</taxon>
    </lineage>
</organism>
<evidence type="ECO:0000313" key="4">
    <source>
        <dbReference type="EMBL" id="TQD29031.1"/>
    </source>
</evidence>
<gene>
    <name evidence="4" type="ORF">FKV42_00435</name>
</gene>
<dbReference type="InterPro" id="IPR029052">
    <property type="entry name" value="Metallo-depent_PP-like"/>
</dbReference>
<reference evidence="4 5" key="1">
    <citation type="submission" date="2019-06" db="EMBL/GenBank/DDBJ databases">
        <title>Draft genome sequence of Methanolobus vulcani B1d.</title>
        <authorList>
            <person name="Creighbaum A.J."/>
            <person name="Ticak T."/>
            <person name="Hariraju D."/>
            <person name="Arivett B.A."/>
            <person name="Ferguson D.J.Jr."/>
        </authorList>
    </citation>
    <scope>NUCLEOTIDE SEQUENCE [LARGE SCALE GENOMIC DNA]</scope>
    <source>
        <strain evidence="4 5">B1d</strain>
    </source>
</reference>
<comment type="caution">
    <text evidence="4">The sequence shown here is derived from an EMBL/GenBank/DDBJ whole genome shotgun (WGS) entry which is preliminary data.</text>
</comment>
<dbReference type="PRINTS" id="PR01607">
    <property type="entry name" value="APYRASEFAMLY"/>
</dbReference>
<dbReference type="InterPro" id="IPR006179">
    <property type="entry name" value="5_nucleotidase/apyrase"/>
</dbReference>
<evidence type="ECO:0000256" key="1">
    <source>
        <dbReference type="ARBA" id="ARBA00022729"/>
    </source>
</evidence>
<keyword evidence="1" id="KW-0732">Signal</keyword>
<dbReference type="PANTHER" id="PTHR11575:SF24">
    <property type="entry name" value="5'-NUCLEOTIDASE"/>
    <property type="match status" value="1"/>
</dbReference>
<dbReference type="OrthoDB" id="21342at2157"/>
<dbReference type="EMBL" id="VIAQ01000003">
    <property type="protein sequence ID" value="TQD29031.1"/>
    <property type="molecule type" value="Genomic_DNA"/>
</dbReference>
<dbReference type="GO" id="GO:0009166">
    <property type="term" value="P:nucleotide catabolic process"/>
    <property type="evidence" value="ECO:0007669"/>
    <property type="project" value="InterPro"/>
</dbReference>
<keyword evidence="5" id="KW-1185">Reference proteome</keyword>
<dbReference type="Pfam" id="PF00149">
    <property type="entry name" value="Metallophos"/>
    <property type="match status" value="1"/>
</dbReference>
<dbReference type="InterPro" id="IPR036907">
    <property type="entry name" value="5'-Nucleotdase_C_sf"/>
</dbReference>
<dbReference type="PANTHER" id="PTHR11575">
    <property type="entry name" value="5'-NUCLEOTIDASE-RELATED"/>
    <property type="match status" value="1"/>
</dbReference>
<dbReference type="Gene3D" id="3.60.21.10">
    <property type="match status" value="1"/>
</dbReference>
<dbReference type="AlphaFoldDB" id="A0A7Z8KS35"/>
<dbReference type="SUPFAM" id="SSF55816">
    <property type="entry name" value="5'-nucleotidase (syn. UDP-sugar hydrolase), C-terminal domain"/>
    <property type="match status" value="1"/>
</dbReference>
<dbReference type="RefSeq" id="WP_154808284.1">
    <property type="nucleotide sequence ID" value="NZ_VIAQ01000003.1"/>
</dbReference>
<protein>
    <submittedName>
        <fullName evidence="4">Bifunctional metallophosphatase/5'-nucleotidase</fullName>
    </submittedName>
</protein>
<dbReference type="Proteomes" id="UP000319335">
    <property type="component" value="Unassembled WGS sequence"/>
</dbReference>
<name>A0A7Z8KS35_9EURY</name>
<dbReference type="SUPFAM" id="SSF56300">
    <property type="entry name" value="Metallo-dependent phosphatases"/>
    <property type="match status" value="1"/>
</dbReference>
<evidence type="ECO:0000259" key="2">
    <source>
        <dbReference type="Pfam" id="PF00149"/>
    </source>
</evidence>
<dbReference type="GO" id="GO:0008253">
    <property type="term" value="F:5'-nucleotidase activity"/>
    <property type="evidence" value="ECO:0007669"/>
    <property type="project" value="TreeGrafter"/>
</dbReference>
<dbReference type="Pfam" id="PF02872">
    <property type="entry name" value="5_nucleotid_C"/>
    <property type="match status" value="1"/>
</dbReference>
<dbReference type="Gene3D" id="3.90.780.10">
    <property type="entry name" value="5'-Nucleotidase, C-terminal domain"/>
    <property type="match status" value="1"/>
</dbReference>
<feature type="domain" description="5'-Nucleotidase C-terminal" evidence="3">
    <location>
        <begin position="378"/>
        <end position="540"/>
    </location>
</feature>
<accession>A0A7Z8KS35</accession>
<dbReference type="InterPro" id="IPR004843">
    <property type="entry name" value="Calcineurin-like_PHP"/>
</dbReference>
<dbReference type="GO" id="GO:0008768">
    <property type="term" value="F:UDP-sugar diphosphatase activity"/>
    <property type="evidence" value="ECO:0007669"/>
    <property type="project" value="TreeGrafter"/>
</dbReference>
<evidence type="ECO:0000313" key="5">
    <source>
        <dbReference type="Proteomes" id="UP000319335"/>
    </source>
</evidence>